<evidence type="ECO:0000313" key="2">
    <source>
        <dbReference type="Proteomes" id="UP001196413"/>
    </source>
</evidence>
<evidence type="ECO:0000313" key="1">
    <source>
        <dbReference type="EMBL" id="KAJ1374424.1"/>
    </source>
</evidence>
<keyword evidence="2" id="KW-1185">Reference proteome</keyword>
<dbReference type="AlphaFoldDB" id="A0AAD5RDT3"/>
<protein>
    <submittedName>
        <fullName evidence="1">Uncharacterized protein</fullName>
    </submittedName>
</protein>
<proteinExistence type="predicted"/>
<organism evidence="1 2">
    <name type="scientific">Parelaphostrongylus tenuis</name>
    <name type="common">Meningeal worm</name>
    <dbReference type="NCBI Taxonomy" id="148309"/>
    <lineage>
        <taxon>Eukaryota</taxon>
        <taxon>Metazoa</taxon>
        <taxon>Ecdysozoa</taxon>
        <taxon>Nematoda</taxon>
        <taxon>Chromadorea</taxon>
        <taxon>Rhabditida</taxon>
        <taxon>Rhabditina</taxon>
        <taxon>Rhabditomorpha</taxon>
        <taxon>Strongyloidea</taxon>
        <taxon>Metastrongylidae</taxon>
        <taxon>Parelaphostrongylus</taxon>
    </lineage>
</organism>
<name>A0AAD5RDT3_PARTN</name>
<dbReference type="Proteomes" id="UP001196413">
    <property type="component" value="Unassembled WGS sequence"/>
</dbReference>
<accession>A0AAD5RDT3</accession>
<reference evidence="1" key="1">
    <citation type="submission" date="2021-06" db="EMBL/GenBank/DDBJ databases">
        <title>Parelaphostrongylus tenuis whole genome reference sequence.</title>
        <authorList>
            <person name="Garwood T.J."/>
            <person name="Larsen P.A."/>
            <person name="Fountain-Jones N.M."/>
            <person name="Garbe J.R."/>
            <person name="Macchietto M.G."/>
            <person name="Kania S.A."/>
            <person name="Gerhold R.W."/>
            <person name="Richards J.E."/>
            <person name="Wolf T.M."/>
        </authorList>
    </citation>
    <scope>NUCLEOTIDE SEQUENCE</scope>
    <source>
        <strain evidence="1">MNPRO001-30</strain>
        <tissue evidence="1">Meninges</tissue>
    </source>
</reference>
<dbReference type="EMBL" id="JAHQIW010007458">
    <property type="protein sequence ID" value="KAJ1374424.1"/>
    <property type="molecule type" value="Genomic_DNA"/>
</dbReference>
<comment type="caution">
    <text evidence="1">The sequence shown here is derived from an EMBL/GenBank/DDBJ whole genome shotgun (WGS) entry which is preliminary data.</text>
</comment>
<gene>
    <name evidence="1" type="ORF">KIN20_037110</name>
</gene>
<sequence length="77" mass="8641">MTSSADLIDFKQANIPSLLAKLDELTDIPPDLLPKKDDLSNRIDTVSRLLDDQLNERIKFEETANNCKILLTSVLIS</sequence>